<protein>
    <submittedName>
        <fullName evidence="3">MCE family protein</fullName>
    </submittedName>
</protein>
<dbReference type="InterPro" id="IPR052336">
    <property type="entry name" value="MlaD_Phospholipid_Transporter"/>
</dbReference>
<organism evidence="3 4">
    <name type="scientific">Gordonia polyisoprenivorans</name>
    <dbReference type="NCBI Taxonomy" id="84595"/>
    <lineage>
        <taxon>Bacteria</taxon>
        <taxon>Bacillati</taxon>
        <taxon>Actinomycetota</taxon>
        <taxon>Actinomycetes</taxon>
        <taxon>Mycobacteriales</taxon>
        <taxon>Gordoniaceae</taxon>
        <taxon>Gordonia</taxon>
    </lineage>
</organism>
<dbReference type="RefSeq" id="WP_006370813.1">
    <property type="nucleotide sequence ID" value="NZ_JAAXPC010000001.1"/>
</dbReference>
<reference evidence="3 4" key="1">
    <citation type="submission" date="2020-04" db="EMBL/GenBank/DDBJ databases">
        <title>MicrobeNet Type strains.</title>
        <authorList>
            <person name="Nicholson A.C."/>
        </authorList>
    </citation>
    <scope>NUCLEOTIDE SEQUENCE [LARGE SCALE GENOMIC DNA]</scope>
    <source>
        <strain evidence="3 4">ATCC BAA-14</strain>
    </source>
</reference>
<dbReference type="Pfam" id="PF02470">
    <property type="entry name" value="MlaD"/>
    <property type="match status" value="1"/>
</dbReference>
<feature type="domain" description="Mce/MlaD" evidence="1">
    <location>
        <begin position="39"/>
        <end position="111"/>
    </location>
</feature>
<gene>
    <name evidence="3" type="ORF">HGA05_02855</name>
</gene>
<evidence type="ECO:0000313" key="4">
    <source>
        <dbReference type="Proteomes" id="UP000563898"/>
    </source>
</evidence>
<dbReference type="InterPro" id="IPR024516">
    <property type="entry name" value="Mce_C"/>
</dbReference>
<evidence type="ECO:0000259" key="1">
    <source>
        <dbReference type="Pfam" id="PF02470"/>
    </source>
</evidence>
<name>A0A846WFE5_9ACTN</name>
<evidence type="ECO:0000259" key="2">
    <source>
        <dbReference type="Pfam" id="PF11887"/>
    </source>
</evidence>
<dbReference type="EMBL" id="JAAXPC010000001">
    <property type="protein sequence ID" value="NKY00515.1"/>
    <property type="molecule type" value="Genomic_DNA"/>
</dbReference>
<dbReference type="Proteomes" id="UP000563898">
    <property type="component" value="Unassembled WGS sequence"/>
</dbReference>
<dbReference type="AlphaFoldDB" id="A0A846WFE5"/>
<sequence length="337" mass="35267">MKTTAVVLKLVAFVAITTLAGAFVAVTAGNLRFGPSTGYSAVFSSATGVENGSEVRIAGVPVGSVTGVHLDGDGHAVVDFDVRTTNTLMDGTRAVIRYKNLIGDRFVELLDGPGEMGQLPAGGTIPETQTTPALDMDQVVNGFRPLLQGLNPDQANRISASLVQVLNGQEAAVSDLVEQMGTLTNSLADRDQVIGEIINNFSNVLQVINARADQFDGLITGLTTLVRDLSADSGRISSSLTQINGLTGALGGIVTDARPALAGSVTGLQQLTGNLQRNTTTLDVILNRLPETYRLIGRASGYGSFVNFFVCGLAIKYGPGARDRTPMFTAPTARCQP</sequence>
<dbReference type="Pfam" id="PF11887">
    <property type="entry name" value="Mce4_CUP1"/>
    <property type="match status" value="1"/>
</dbReference>
<dbReference type="InterPro" id="IPR005693">
    <property type="entry name" value="Mce"/>
</dbReference>
<evidence type="ECO:0000313" key="3">
    <source>
        <dbReference type="EMBL" id="NKY00515.1"/>
    </source>
</evidence>
<dbReference type="PANTHER" id="PTHR33371:SF17">
    <property type="entry name" value="MCE-FAMILY PROTEIN MCE1B"/>
    <property type="match status" value="1"/>
</dbReference>
<dbReference type="PANTHER" id="PTHR33371">
    <property type="entry name" value="INTERMEMBRANE PHOSPHOLIPID TRANSPORT SYSTEM BINDING PROTEIN MLAD-RELATED"/>
    <property type="match status" value="1"/>
</dbReference>
<feature type="domain" description="Mammalian cell entry C-terminal" evidence="2">
    <location>
        <begin position="118"/>
        <end position="321"/>
    </location>
</feature>
<dbReference type="InterPro" id="IPR003399">
    <property type="entry name" value="Mce/MlaD"/>
</dbReference>
<dbReference type="GO" id="GO:0005576">
    <property type="term" value="C:extracellular region"/>
    <property type="evidence" value="ECO:0007669"/>
    <property type="project" value="TreeGrafter"/>
</dbReference>
<accession>A0A846WFE5</accession>
<proteinExistence type="predicted"/>
<dbReference type="NCBIfam" id="TIGR00996">
    <property type="entry name" value="Mtu_fam_mce"/>
    <property type="match status" value="1"/>
</dbReference>
<comment type="caution">
    <text evidence="3">The sequence shown here is derived from an EMBL/GenBank/DDBJ whole genome shotgun (WGS) entry which is preliminary data.</text>
</comment>
<dbReference type="GO" id="GO:0051701">
    <property type="term" value="P:biological process involved in interaction with host"/>
    <property type="evidence" value="ECO:0007669"/>
    <property type="project" value="TreeGrafter"/>
</dbReference>